<dbReference type="Proteomes" id="UP000015101">
    <property type="component" value="Unassembled WGS sequence"/>
</dbReference>
<dbReference type="RefSeq" id="XP_009024356.1">
    <property type="nucleotide sequence ID" value="XM_009026108.1"/>
</dbReference>
<feature type="transmembrane region" description="Helical" evidence="2">
    <location>
        <begin position="20"/>
        <end position="43"/>
    </location>
</feature>
<dbReference type="GeneID" id="20212566"/>
<organism evidence="4 5">
    <name type="scientific">Helobdella robusta</name>
    <name type="common">Californian leech</name>
    <dbReference type="NCBI Taxonomy" id="6412"/>
    <lineage>
        <taxon>Eukaryota</taxon>
        <taxon>Metazoa</taxon>
        <taxon>Spiralia</taxon>
        <taxon>Lophotrochozoa</taxon>
        <taxon>Annelida</taxon>
        <taxon>Clitellata</taxon>
        <taxon>Hirudinea</taxon>
        <taxon>Rhynchobdellida</taxon>
        <taxon>Glossiphoniidae</taxon>
        <taxon>Helobdella</taxon>
    </lineage>
</organism>
<proteinExistence type="predicted"/>
<dbReference type="EnsemblMetazoa" id="HelroT193235">
    <property type="protein sequence ID" value="HelroP193235"/>
    <property type="gene ID" value="HelroG193235"/>
</dbReference>
<keyword evidence="5" id="KW-1185">Reference proteome</keyword>
<dbReference type="InParanoid" id="T1FUS0"/>
<dbReference type="EMBL" id="AMQM01006265">
    <property type="status" value="NOT_ANNOTATED_CDS"/>
    <property type="molecule type" value="Genomic_DNA"/>
</dbReference>
<dbReference type="CTD" id="20212566"/>
<keyword evidence="2" id="KW-0472">Membrane</keyword>
<reference evidence="3 5" key="2">
    <citation type="journal article" date="2013" name="Nature">
        <title>Insights into bilaterian evolution from three spiralian genomes.</title>
        <authorList>
            <person name="Simakov O."/>
            <person name="Marletaz F."/>
            <person name="Cho S.J."/>
            <person name="Edsinger-Gonzales E."/>
            <person name="Havlak P."/>
            <person name="Hellsten U."/>
            <person name="Kuo D.H."/>
            <person name="Larsson T."/>
            <person name="Lv J."/>
            <person name="Arendt D."/>
            <person name="Savage R."/>
            <person name="Osoegawa K."/>
            <person name="de Jong P."/>
            <person name="Grimwood J."/>
            <person name="Chapman J.A."/>
            <person name="Shapiro H."/>
            <person name="Aerts A."/>
            <person name="Otillar R.P."/>
            <person name="Terry A.Y."/>
            <person name="Boore J.L."/>
            <person name="Grigoriev I.V."/>
            <person name="Lindberg D.R."/>
            <person name="Seaver E.C."/>
            <person name="Weisblat D.A."/>
            <person name="Putnam N.H."/>
            <person name="Rokhsar D.S."/>
        </authorList>
    </citation>
    <scope>NUCLEOTIDE SEQUENCE</scope>
</reference>
<evidence type="ECO:0000256" key="1">
    <source>
        <dbReference type="SAM" id="MobiDB-lite"/>
    </source>
</evidence>
<keyword evidence="2" id="KW-0812">Transmembrane</keyword>
<evidence type="ECO:0000256" key="2">
    <source>
        <dbReference type="SAM" id="Phobius"/>
    </source>
</evidence>
<dbReference type="KEGG" id="hro:HELRODRAFT_193235"/>
<name>T1FUS0_HELRO</name>
<gene>
    <name evidence="4" type="primary">20212566</name>
    <name evidence="3" type="ORF">HELRODRAFT_193235</name>
</gene>
<feature type="region of interest" description="Disordered" evidence="1">
    <location>
        <begin position="108"/>
        <end position="162"/>
    </location>
</feature>
<evidence type="ECO:0000313" key="3">
    <source>
        <dbReference type="EMBL" id="ESN97530.1"/>
    </source>
</evidence>
<keyword evidence="2" id="KW-1133">Transmembrane helix</keyword>
<dbReference type="AlphaFoldDB" id="T1FUS0"/>
<accession>T1FUS0</accession>
<reference evidence="4" key="3">
    <citation type="submission" date="2015-06" db="UniProtKB">
        <authorList>
            <consortium name="EnsemblMetazoa"/>
        </authorList>
    </citation>
    <scope>IDENTIFICATION</scope>
</reference>
<dbReference type="EMBL" id="KB097336">
    <property type="protein sequence ID" value="ESN97530.1"/>
    <property type="molecule type" value="Genomic_DNA"/>
</dbReference>
<protein>
    <submittedName>
        <fullName evidence="3 4">Uncharacterized protein</fullName>
    </submittedName>
</protein>
<sequence>MLQYSPPLNGTTTPDKNKTVIILIIFGVIVALFFISIFLLVLYCKYKKGRVHSENFRPPSEDQDLNPFIPGAPVSRDEHDQYREAFLQLGGNIPEDGADFENFRRQQGRRPIGQPFENIPLRDLNANRNMSPQDRSNLESSLSSSLLHPPNRSSQAQSESIQSNDEILNDSSDVLPPTASFDRAASVSATTAATATAAATATTVASANDDNADKLKSVTSKSKILLKRDSSSSKIIPKLPHELRLRSTN</sequence>
<evidence type="ECO:0000313" key="5">
    <source>
        <dbReference type="Proteomes" id="UP000015101"/>
    </source>
</evidence>
<dbReference type="HOGENOM" id="CLU_1116778_0_0_1"/>
<reference evidence="5" key="1">
    <citation type="submission" date="2012-12" db="EMBL/GenBank/DDBJ databases">
        <authorList>
            <person name="Hellsten U."/>
            <person name="Grimwood J."/>
            <person name="Chapman J.A."/>
            <person name="Shapiro H."/>
            <person name="Aerts A."/>
            <person name="Otillar R.P."/>
            <person name="Terry A.Y."/>
            <person name="Boore J.L."/>
            <person name="Simakov O."/>
            <person name="Marletaz F."/>
            <person name="Cho S.-J."/>
            <person name="Edsinger-Gonzales E."/>
            <person name="Havlak P."/>
            <person name="Kuo D.-H."/>
            <person name="Larsson T."/>
            <person name="Lv J."/>
            <person name="Arendt D."/>
            <person name="Savage R."/>
            <person name="Osoegawa K."/>
            <person name="de Jong P."/>
            <person name="Lindberg D.R."/>
            <person name="Seaver E.C."/>
            <person name="Weisblat D.A."/>
            <person name="Putnam N.H."/>
            <person name="Grigoriev I.V."/>
            <person name="Rokhsar D.S."/>
        </authorList>
    </citation>
    <scope>NUCLEOTIDE SEQUENCE</scope>
</reference>
<evidence type="ECO:0000313" key="4">
    <source>
        <dbReference type="EnsemblMetazoa" id="HelroP193235"/>
    </source>
</evidence>
<feature type="compositionally biased region" description="Low complexity" evidence="1">
    <location>
        <begin position="138"/>
        <end position="154"/>
    </location>
</feature>